<dbReference type="AlphaFoldDB" id="A0A843WEZ2"/>
<sequence>MDLYHVGPNLKRVVSPFWVPAALLKWRRPDLSRSQKGHDGPDRRIMNATSRAVAVFAQTVNPARFNRTRPAPVSRLETTGESDGDYHTHEEGNEDDAQE</sequence>
<comment type="caution">
    <text evidence="2">The sequence shown here is derived from an EMBL/GenBank/DDBJ whole genome shotgun (WGS) entry which is preliminary data.</text>
</comment>
<name>A0A843WEZ2_COLES</name>
<keyword evidence="3" id="KW-1185">Reference proteome</keyword>
<accession>A0A843WEZ2</accession>
<gene>
    <name evidence="2" type="ORF">Taro_036991</name>
</gene>
<dbReference type="Proteomes" id="UP000652761">
    <property type="component" value="Unassembled WGS sequence"/>
</dbReference>
<evidence type="ECO:0000313" key="2">
    <source>
        <dbReference type="EMBL" id="MQM04201.1"/>
    </source>
</evidence>
<dbReference type="EMBL" id="NMUH01003173">
    <property type="protein sequence ID" value="MQM04201.1"/>
    <property type="molecule type" value="Genomic_DNA"/>
</dbReference>
<proteinExistence type="predicted"/>
<evidence type="ECO:0000256" key="1">
    <source>
        <dbReference type="SAM" id="MobiDB-lite"/>
    </source>
</evidence>
<protein>
    <submittedName>
        <fullName evidence="2">Uncharacterized protein</fullName>
    </submittedName>
</protein>
<reference evidence="2" key="1">
    <citation type="submission" date="2017-07" db="EMBL/GenBank/DDBJ databases">
        <title>Taro Niue Genome Assembly and Annotation.</title>
        <authorList>
            <person name="Atibalentja N."/>
            <person name="Keating K."/>
            <person name="Fields C.J."/>
        </authorList>
    </citation>
    <scope>NUCLEOTIDE SEQUENCE</scope>
    <source>
        <strain evidence="2">Niue_2</strain>
        <tissue evidence="2">Leaf</tissue>
    </source>
</reference>
<organism evidence="2 3">
    <name type="scientific">Colocasia esculenta</name>
    <name type="common">Wild taro</name>
    <name type="synonym">Arum esculentum</name>
    <dbReference type="NCBI Taxonomy" id="4460"/>
    <lineage>
        <taxon>Eukaryota</taxon>
        <taxon>Viridiplantae</taxon>
        <taxon>Streptophyta</taxon>
        <taxon>Embryophyta</taxon>
        <taxon>Tracheophyta</taxon>
        <taxon>Spermatophyta</taxon>
        <taxon>Magnoliopsida</taxon>
        <taxon>Liliopsida</taxon>
        <taxon>Araceae</taxon>
        <taxon>Aroideae</taxon>
        <taxon>Colocasieae</taxon>
        <taxon>Colocasia</taxon>
    </lineage>
</organism>
<feature type="region of interest" description="Disordered" evidence="1">
    <location>
        <begin position="64"/>
        <end position="99"/>
    </location>
</feature>
<evidence type="ECO:0000313" key="3">
    <source>
        <dbReference type="Proteomes" id="UP000652761"/>
    </source>
</evidence>